<dbReference type="SUPFAM" id="SSF53623">
    <property type="entry name" value="MurD-like peptide ligases, catalytic domain"/>
    <property type="match status" value="1"/>
</dbReference>
<dbReference type="PANTHER" id="PTHR43024:SF1">
    <property type="entry name" value="UDP-N-ACETYLMURAMOYL-TRIPEPTIDE--D-ALANYL-D-ALANINE LIGASE"/>
    <property type="match status" value="1"/>
</dbReference>
<dbReference type="Gene3D" id="3.90.190.20">
    <property type="entry name" value="Mur ligase, C-terminal domain"/>
    <property type="match status" value="1"/>
</dbReference>
<dbReference type="PATRIC" id="fig|1619033.3.peg.690"/>
<dbReference type="InterPro" id="IPR036565">
    <property type="entry name" value="Mur-like_cat_sf"/>
</dbReference>
<keyword evidence="2" id="KW-0547">Nucleotide-binding</keyword>
<reference evidence="6 7" key="1">
    <citation type="journal article" date="2015" name="Nature">
        <title>rRNA introns, odd ribosomes, and small enigmatic genomes across a large radiation of phyla.</title>
        <authorList>
            <person name="Brown C.T."/>
            <person name="Hug L.A."/>
            <person name="Thomas B.C."/>
            <person name="Sharon I."/>
            <person name="Castelle C.J."/>
            <person name="Singh A."/>
            <person name="Wilkins M.J."/>
            <person name="Williams K.H."/>
            <person name="Banfield J.F."/>
        </authorList>
    </citation>
    <scope>NUCLEOTIDE SEQUENCE [LARGE SCALE GENOMIC DNA]</scope>
</reference>
<dbReference type="InterPro" id="IPR036615">
    <property type="entry name" value="Mur_ligase_C_dom_sf"/>
</dbReference>
<accession>A0A0G0SZG4</accession>
<dbReference type="InterPro" id="IPR013221">
    <property type="entry name" value="Mur_ligase_cen"/>
</dbReference>
<feature type="domain" description="Mur ligase central" evidence="5">
    <location>
        <begin position="101"/>
        <end position="235"/>
    </location>
</feature>
<sequence>MKKILEIILNILAKRYLRKYKPMIVGVTGNVGKTTTKEAIATVVSAIKRTRVSAGNLNNEIGLPLTILGDYSTEYYSSGTSASFWLKVLWNGFIGLIIKQKYPEILVLEYGADHPGDIKKLARRFKPHIGIVTAVGETPVHVEYFHNKEHVAREKSELLRLMSESDYAVLNYDDPLVAKMAHSTRAKVVSYGFTENSQLKLSSYDYAYDEDGKPIGVSFKINQGISSVPVRMAGSLGKSMALSCGAAAAVGRILGLNLVSISEALSRFHGQPGRLRILPGIKGSIIIDDTYNASPAAMHLALEVLKDIKGARKLAVLGDMLELGEYSIKAHQDVGNMAGNITDALVCVGARAKFIADSASNQMLKENIYTFETSDAAKLKVQEIIREGDVVLIKGSQGIRMEKVVEEIMAEPEKKMELLVRQSRKWLAK</sequence>
<dbReference type="Pfam" id="PF02875">
    <property type="entry name" value="Mur_ligase_C"/>
    <property type="match status" value="1"/>
</dbReference>
<evidence type="ECO:0000313" key="6">
    <source>
        <dbReference type="EMBL" id="KKR40240.1"/>
    </source>
</evidence>
<gene>
    <name evidence="6" type="ORF">UT75_C0009G0013</name>
</gene>
<dbReference type="InterPro" id="IPR051046">
    <property type="entry name" value="MurCDEF_CellWall_CoF430Synth"/>
</dbReference>
<evidence type="ECO:0000313" key="7">
    <source>
        <dbReference type="Proteomes" id="UP000034072"/>
    </source>
</evidence>
<dbReference type="SUPFAM" id="SSF53244">
    <property type="entry name" value="MurD-like peptide ligases, peptide-binding domain"/>
    <property type="match status" value="1"/>
</dbReference>
<dbReference type="EMBL" id="LBXZ01000009">
    <property type="protein sequence ID" value="KKR40240.1"/>
    <property type="molecule type" value="Genomic_DNA"/>
</dbReference>
<dbReference type="PANTHER" id="PTHR43024">
    <property type="entry name" value="UDP-N-ACETYLMURAMOYL-TRIPEPTIDE--D-ALANYL-D-ALANINE LIGASE"/>
    <property type="match status" value="1"/>
</dbReference>
<evidence type="ECO:0000256" key="1">
    <source>
        <dbReference type="ARBA" id="ARBA00022598"/>
    </source>
</evidence>
<organism evidence="6 7">
    <name type="scientific">Candidatus Yanofskybacteria bacterium GW2011_GWE2_40_11</name>
    <dbReference type="NCBI Taxonomy" id="1619033"/>
    <lineage>
        <taxon>Bacteria</taxon>
        <taxon>Candidatus Yanofskyibacteriota</taxon>
    </lineage>
</organism>
<proteinExistence type="predicted"/>
<dbReference type="AlphaFoldDB" id="A0A0G0SZG4"/>
<comment type="caution">
    <text evidence="6">The sequence shown here is derived from an EMBL/GenBank/DDBJ whole genome shotgun (WGS) entry which is preliminary data.</text>
</comment>
<evidence type="ECO:0000259" key="5">
    <source>
        <dbReference type="Pfam" id="PF08245"/>
    </source>
</evidence>
<evidence type="ECO:0000256" key="3">
    <source>
        <dbReference type="ARBA" id="ARBA00022840"/>
    </source>
</evidence>
<dbReference type="GO" id="GO:0005524">
    <property type="term" value="F:ATP binding"/>
    <property type="evidence" value="ECO:0007669"/>
    <property type="project" value="UniProtKB-KW"/>
</dbReference>
<dbReference type="InterPro" id="IPR004101">
    <property type="entry name" value="Mur_ligase_C"/>
</dbReference>
<dbReference type="Gene3D" id="3.40.1190.10">
    <property type="entry name" value="Mur-like, catalytic domain"/>
    <property type="match status" value="1"/>
</dbReference>
<protein>
    <submittedName>
        <fullName evidence="6">UDP-N-acetylmuramoyl-tripeptide-D-alanyl-D-alanine ligase</fullName>
    </submittedName>
</protein>
<evidence type="ECO:0000256" key="2">
    <source>
        <dbReference type="ARBA" id="ARBA00022741"/>
    </source>
</evidence>
<evidence type="ECO:0000259" key="4">
    <source>
        <dbReference type="Pfam" id="PF02875"/>
    </source>
</evidence>
<feature type="domain" description="Mur ligase central" evidence="5">
    <location>
        <begin position="27"/>
        <end position="68"/>
    </location>
</feature>
<keyword evidence="3" id="KW-0067">ATP-binding</keyword>
<dbReference type="GO" id="GO:0016881">
    <property type="term" value="F:acid-amino acid ligase activity"/>
    <property type="evidence" value="ECO:0007669"/>
    <property type="project" value="InterPro"/>
</dbReference>
<keyword evidence="1 6" id="KW-0436">Ligase</keyword>
<dbReference type="Pfam" id="PF08245">
    <property type="entry name" value="Mur_ligase_M"/>
    <property type="match status" value="2"/>
</dbReference>
<name>A0A0G0SZG4_9BACT</name>
<dbReference type="Proteomes" id="UP000034072">
    <property type="component" value="Unassembled WGS sequence"/>
</dbReference>
<feature type="domain" description="Mur ligase C-terminal" evidence="4">
    <location>
        <begin position="273"/>
        <end position="396"/>
    </location>
</feature>